<reference evidence="2" key="2">
    <citation type="submission" date="2020-09" db="EMBL/GenBank/DDBJ databases">
        <authorList>
            <person name="Sun Q."/>
            <person name="Kim S."/>
        </authorList>
    </citation>
    <scope>NUCLEOTIDE SEQUENCE</scope>
    <source>
        <strain evidence="2">KCTC 32337</strain>
    </source>
</reference>
<name>A0A8H9M2K9_9ALTE</name>
<dbReference type="RefSeq" id="WP_191867301.1">
    <property type="nucleotide sequence ID" value="NZ_BMZC01000020.1"/>
</dbReference>
<sequence length="184" mass="20759">MKILIAIAIIIAIGATFWFTSQNQEETLNEPVAMLPVITREQILTASDLVEGVKQALKQDDEKAIEQWLDRALALAKEAGIAQEDINFIQSDSARDYVIFQAKRSQFNDAVEQAYYELQGIDAIKAAYPQAEDLFASADKLIIERDKIIEEIATELANGNTPTNAERQAARQQWLKRYNEKQSQ</sequence>
<evidence type="ECO:0000256" key="1">
    <source>
        <dbReference type="SAM" id="MobiDB-lite"/>
    </source>
</evidence>
<evidence type="ECO:0000313" key="2">
    <source>
        <dbReference type="EMBL" id="GGZ82104.1"/>
    </source>
</evidence>
<feature type="region of interest" description="Disordered" evidence="1">
    <location>
        <begin position="158"/>
        <end position="184"/>
    </location>
</feature>
<dbReference type="AlphaFoldDB" id="A0A8H9M2K9"/>
<protein>
    <submittedName>
        <fullName evidence="2">Uncharacterized protein</fullName>
    </submittedName>
</protein>
<dbReference type="Proteomes" id="UP000622604">
    <property type="component" value="Unassembled WGS sequence"/>
</dbReference>
<gene>
    <name evidence="2" type="ORF">GCM10011274_44880</name>
</gene>
<reference evidence="2" key="1">
    <citation type="journal article" date="2014" name="Int. J. Syst. Evol. Microbiol.">
        <title>Complete genome sequence of Corynebacterium casei LMG S-19264T (=DSM 44701T), isolated from a smear-ripened cheese.</title>
        <authorList>
            <consortium name="US DOE Joint Genome Institute (JGI-PGF)"/>
            <person name="Walter F."/>
            <person name="Albersmeier A."/>
            <person name="Kalinowski J."/>
            <person name="Ruckert C."/>
        </authorList>
    </citation>
    <scope>NUCLEOTIDE SEQUENCE</scope>
    <source>
        <strain evidence="2">KCTC 32337</strain>
    </source>
</reference>
<dbReference type="EMBL" id="BMZC01000020">
    <property type="protein sequence ID" value="GGZ82104.1"/>
    <property type="molecule type" value="Genomic_DNA"/>
</dbReference>
<accession>A0A8H9M2K9</accession>
<proteinExistence type="predicted"/>
<organism evidence="2 3">
    <name type="scientific">Paraglaciecola chathamensis</name>
    <dbReference type="NCBI Taxonomy" id="368405"/>
    <lineage>
        <taxon>Bacteria</taxon>
        <taxon>Pseudomonadati</taxon>
        <taxon>Pseudomonadota</taxon>
        <taxon>Gammaproteobacteria</taxon>
        <taxon>Alteromonadales</taxon>
        <taxon>Alteromonadaceae</taxon>
        <taxon>Paraglaciecola</taxon>
    </lineage>
</organism>
<comment type="caution">
    <text evidence="2">The sequence shown here is derived from an EMBL/GenBank/DDBJ whole genome shotgun (WGS) entry which is preliminary data.</text>
</comment>
<evidence type="ECO:0000313" key="3">
    <source>
        <dbReference type="Proteomes" id="UP000622604"/>
    </source>
</evidence>